<evidence type="ECO:0000313" key="3">
    <source>
        <dbReference type="Proteomes" id="UP000316598"/>
    </source>
</evidence>
<evidence type="ECO:0000313" key="2">
    <source>
        <dbReference type="EMBL" id="TWT55206.1"/>
    </source>
</evidence>
<feature type="region of interest" description="Disordered" evidence="1">
    <location>
        <begin position="1"/>
        <end position="28"/>
    </location>
</feature>
<sequence length="42" mass="4480">MRAGSRTQDIFNGQLIDKKTGSSGHDSLPSPYILAILLTSSC</sequence>
<dbReference type="AlphaFoldDB" id="A0A5C5WWX0"/>
<accession>A0A5C5WWX0</accession>
<comment type="caution">
    <text evidence="2">The sequence shown here is derived from an EMBL/GenBank/DDBJ whole genome shotgun (WGS) entry which is preliminary data.</text>
</comment>
<keyword evidence="3" id="KW-1185">Reference proteome</keyword>
<dbReference type="Proteomes" id="UP000316598">
    <property type="component" value="Unassembled WGS sequence"/>
</dbReference>
<organism evidence="2 3">
    <name type="scientific">Rubripirellula amarantea</name>
    <dbReference type="NCBI Taxonomy" id="2527999"/>
    <lineage>
        <taxon>Bacteria</taxon>
        <taxon>Pseudomonadati</taxon>
        <taxon>Planctomycetota</taxon>
        <taxon>Planctomycetia</taxon>
        <taxon>Pirellulales</taxon>
        <taxon>Pirellulaceae</taxon>
        <taxon>Rubripirellula</taxon>
    </lineage>
</organism>
<name>A0A5C5WWX0_9BACT</name>
<gene>
    <name evidence="2" type="ORF">Pla22_28610</name>
</gene>
<evidence type="ECO:0000256" key="1">
    <source>
        <dbReference type="SAM" id="MobiDB-lite"/>
    </source>
</evidence>
<reference evidence="2 3" key="1">
    <citation type="submission" date="2019-02" db="EMBL/GenBank/DDBJ databases">
        <title>Deep-cultivation of Planctomycetes and their phenomic and genomic characterization uncovers novel biology.</title>
        <authorList>
            <person name="Wiegand S."/>
            <person name="Jogler M."/>
            <person name="Boedeker C."/>
            <person name="Pinto D."/>
            <person name="Vollmers J."/>
            <person name="Rivas-Marin E."/>
            <person name="Kohn T."/>
            <person name="Peeters S.H."/>
            <person name="Heuer A."/>
            <person name="Rast P."/>
            <person name="Oberbeckmann S."/>
            <person name="Bunk B."/>
            <person name="Jeske O."/>
            <person name="Meyerdierks A."/>
            <person name="Storesund J.E."/>
            <person name="Kallscheuer N."/>
            <person name="Luecker S."/>
            <person name="Lage O.M."/>
            <person name="Pohl T."/>
            <person name="Merkel B.J."/>
            <person name="Hornburger P."/>
            <person name="Mueller R.-W."/>
            <person name="Bruemmer F."/>
            <person name="Labrenz M."/>
            <person name="Spormann A.M."/>
            <person name="Op Den Camp H."/>
            <person name="Overmann J."/>
            <person name="Amann R."/>
            <person name="Jetten M.S.M."/>
            <person name="Mascher T."/>
            <person name="Medema M.H."/>
            <person name="Devos D.P."/>
            <person name="Kaster A.-K."/>
            <person name="Ovreas L."/>
            <person name="Rohde M."/>
            <person name="Galperin M.Y."/>
            <person name="Jogler C."/>
        </authorList>
    </citation>
    <scope>NUCLEOTIDE SEQUENCE [LARGE SCALE GENOMIC DNA]</scope>
    <source>
        <strain evidence="2 3">Pla22</strain>
    </source>
</reference>
<feature type="compositionally biased region" description="Polar residues" evidence="1">
    <location>
        <begin position="1"/>
        <end position="11"/>
    </location>
</feature>
<dbReference type="EMBL" id="SJPI01000001">
    <property type="protein sequence ID" value="TWT55206.1"/>
    <property type="molecule type" value="Genomic_DNA"/>
</dbReference>
<protein>
    <submittedName>
        <fullName evidence="2">Uncharacterized protein</fullName>
    </submittedName>
</protein>
<proteinExistence type="predicted"/>